<reference evidence="1" key="1">
    <citation type="journal article" date="2012" name="PLoS ONE">
        <title>Gene sets for utilization of primary and secondary nutrition supplies in the distal gut of endangered iberian lynx.</title>
        <authorList>
            <person name="Alcaide M."/>
            <person name="Messina E."/>
            <person name="Richter M."/>
            <person name="Bargiela R."/>
            <person name="Peplies J."/>
            <person name="Huws S.A."/>
            <person name="Newbold C.J."/>
            <person name="Golyshin P.N."/>
            <person name="Simon M.A."/>
            <person name="Lopez G."/>
            <person name="Yakimov M.M."/>
            <person name="Ferrer M."/>
        </authorList>
    </citation>
    <scope>NUCLEOTIDE SEQUENCE</scope>
</reference>
<dbReference type="EMBL" id="AMCI01007533">
    <property type="protein sequence ID" value="EJW92452.1"/>
    <property type="molecule type" value="Genomic_DNA"/>
</dbReference>
<organism evidence="1">
    <name type="scientific">gut metagenome</name>
    <dbReference type="NCBI Taxonomy" id="749906"/>
    <lineage>
        <taxon>unclassified sequences</taxon>
        <taxon>metagenomes</taxon>
        <taxon>organismal metagenomes</taxon>
    </lineage>
</organism>
<comment type="caution">
    <text evidence="1">The sequence shown here is derived from an EMBL/GenBank/DDBJ whole genome shotgun (WGS) entry which is preliminary data.</text>
</comment>
<sequence>MPSSSTRPTATARVSSARWKLSRSNSPTWTSLWAMWLRARLPATSSTTVPTPSRWVSARAVSARPVSWQVWVCRSSRPSTMSI</sequence>
<evidence type="ECO:0000313" key="1">
    <source>
        <dbReference type="EMBL" id="EJW92452.1"/>
    </source>
</evidence>
<gene>
    <name evidence="1" type="ORF">EVA_19441</name>
</gene>
<protein>
    <submittedName>
        <fullName evidence="1">Uncharacterized protein</fullName>
    </submittedName>
</protein>
<dbReference type="AlphaFoldDB" id="J9FS99"/>
<proteinExistence type="predicted"/>
<accession>J9FS99</accession>
<name>J9FS99_9ZZZZ</name>